<protein>
    <recommendedName>
        <fullName evidence="6">Peptidyl-prolyl cis-trans isomerase</fullName>
        <ecNumber evidence="6">5.2.1.8</ecNumber>
    </recommendedName>
</protein>
<evidence type="ECO:0000313" key="9">
    <source>
        <dbReference type="EMBL" id="MDN4164527.1"/>
    </source>
</evidence>
<evidence type="ECO:0000259" key="8">
    <source>
        <dbReference type="PROSITE" id="PS50059"/>
    </source>
</evidence>
<dbReference type="PANTHER" id="PTHR43811:SF19">
    <property type="entry name" value="39 KDA FK506-BINDING NUCLEAR PROTEIN"/>
    <property type="match status" value="1"/>
</dbReference>
<dbReference type="RefSeq" id="WP_320003056.1">
    <property type="nucleotide sequence ID" value="NZ_JAUHJS010000002.1"/>
</dbReference>
<evidence type="ECO:0000256" key="6">
    <source>
        <dbReference type="RuleBase" id="RU003915"/>
    </source>
</evidence>
<evidence type="ECO:0000256" key="2">
    <source>
        <dbReference type="ARBA" id="ARBA00006577"/>
    </source>
</evidence>
<evidence type="ECO:0000256" key="4">
    <source>
        <dbReference type="ARBA" id="ARBA00023235"/>
    </source>
</evidence>
<dbReference type="EC" id="5.2.1.8" evidence="6"/>
<sequence length="297" mass="32003">MLNSILKKGSVALLGAAMMFACNSGGLETTSTGLRYTMVKKGDGPKPKDGEFVIMNLSLLNHTDSVIFSTATNGSQEVFQYYDSLMPKNGSIEEAISMLSKGDSITLKVAADSIYRGSMTPPGVTKGTDLTIHIGLADILDQAGFEAWQMAEYQKRQEKMLAMAAEQMAIDKALITDFLTEKGIEAQSTANGLYYVITQEGSGATPERGQKVTVHYKGTLLDGTPFDSSYDRGAPFTFTLGVGQVIRGWDEGLALLNKGAKATLYIPSPLAYGSSQRGPVIKPNSVLMFEVEMVDFE</sequence>
<feature type="signal peptide" evidence="7">
    <location>
        <begin position="1"/>
        <end position="24"/>
    </location>
</feature>
<reference evidence="9" key="1">
    <citation type="submission" date="2023-06" db="EMBL/GenBank/DDBJ databases">
        <title>Cytophagales bacterium Strain LB-30, isolated from soil.</title>
        <authorList>
            <person name="Liu B."/>
        </authorList>
    </citation>
    <scope>NUCLEOTIDE SEQUENCE</scope>
    <source>
        <strain evidence="9">LB-30</strain>
    </source>
</reference>
<keyword evidence="10" id="KW-1185">Reference proteome</keyword>
<organism evidence="9 10">
    <name type="scientific">Shiella aurantiaca</name>
    <dbReference type="NCBI Taxonomy" id="3058365"/>
    <lineage>
        <taxon>Bacteria</taxon>
        <taxon>Pseudomonadati</taxon>
        <taxon>Bacteroidota</taxon>
        <taxon>Cytophagia</taxon>
        <taxon>Cytophagales</taxon>
        <taxon>Shiellaceae</taxon>
        <taxon>Shiella</taxon>
    </lineage>
</organism>
<gene>
    <name evidence="9" type="ORF">QWY31_03385</name>
</gene>
<dbReference type="GO" id="GO:0003755">
    <property type="term" value="F:peptidyl-prolyl cis-trans isomerase activity"/>
    <property type="evidence" value="ECO:0007669"/>
    <property type="project" value="UniProtKB-EC"/>
</dbReference>
<dbReference type="PROSITE" id="PS51257">
    <property type="entry name" value="PROKAR_LIPOPROTEIN"/>
    <property type="match status" value="1"/>
</dbReference>
<dbReference type="EMBL" id="JAUHJS010000002">
    <property type="protein sequence ID" value="MDN4164527.1"/>
    <property type="molecule type" value="Genomic_DNA"/>
</dbReference>
<keyword evidence="7" id="KW-0732">Signal</keyword>
<accession>A0ABT8F253</accession>
<evidence type="ECO:0000313" key="10">
    <source>
        <dbReference type="Proteomes" id="UP001168552"/>
    </source>
</evidence>
<evidence type="ECO:0000256" key="1">
    <source>
        <dbReference type="ARBA" id="ARBA00000971"/>
    </source>
</evidence>
<evidence type="ECO:0000256" key="7">
    <source>
        <dbReference type="SAM" id="SignalP"/>
    </source>
</evidence>
<evidence type="ECO:0000256" key="5">
    <source>
        <dbReference type="PROSITE-ProRule" id="PRU00277"/>
    </source>
</evidence>
<feature type="chain" id="PRO_5045644671" description="Peptidyl-prolyl cis-trans isomerase" evidence="7">
    <location>
        <begin position="25"/>
        <end position="297"/>
    </location>
</feature>
<keyword evidence="3 5" id="KW-0697">Rotamase</keyword>
<name>A0ABT8F253_9BACT</name>
<dbReference type="PANTHER" id="PTHR43811">
    <property type="entry name" value="FKBP-TYPE PEPTIDYL-PROLYL CIS-TRANS ISOMERASE FKPA"/>
    <property type="match status" value="1"/>
</dbReference>
<proteinExistence type="inferred from homology"/>
<keyword evidence="4 5" id="KW-0413">Isomerase</keyword>
<dbReference type="InterPro" id="IPR046357">
    <property type="entry name" value="PPIase_dom_sf"/>
</dbReference>
<comment type="caution">
    <text evidence="9">The sequence shown here is derived from an EMBL/GenBank/DDBJ whole genome shotgun (WGS) entry which is preliminary data.</text>
</comment>
<dbReference type="PROSITE" id="PS50059">
    <property type="entry name" value="FKBP_PPIASE"/>
    <property type="match status" value="1"/>
</dbReference>
<comment type="similarity">
    <text evidence="2 6">Belongs to the FKBP-type PPIase family.</text>
</comment>
<dbReference type="Proteomes" id="UP001168552">
    <property type="component" value="Unassembled WGS sequence"/>
</dbReference>
<feature type="domain" description="PPIase FKBP-type" evidence="8">
    <location>
        <begin position="209"/>
        <end position="297"/>
    </location>
</feature>
<dbReference type="Gene3D" id="3.10.50.40">
    <property type="match status" value="2"/>
</dbReference>
<evidence type="ECO:0000256" key="3">
    <source>
        <dbReference type="ARBA" id="ARBA00023110"/>
    </source>
</evidence>
<dbReference type="SUPFAM" id="SSF54534">
    <property type="entry name" value="FKBP-like"/>
    <property type="match status" value="2"/>
</dbReference>
<dbReference type="InterPro" id="IPR001179">
    <property type="entry name" value="PPIase_FKBP_dom"/>
</dbReference>
<dbReference type="Pfam" id="PF00254">
    <property type="entry name" value="FKBP_C"/>
    <property type="match status" value="1"/>
</dbReference>
<comment type="catalytic activity">
    <reaction evidence="1 5 6">
        <text>[protein]-peptidylproline (omega=180) = [protein]-peptidylproline (omega=0)</text>
        <dbReference type="Rhea" id="RHEA:16237"/>
        <dbReference type="Rhea" id="RHEA-COMP:10747"/>
        <dbReference type="Rhea" id="RHEA-COMP:10748"/>
        <dbReference type="ChEBI" id="CHEBI:83833"/>
        <dbReference type="ChEBI" id="CHEBI:83834"/>
        <dbReference type="EC" id="5.2.1.8"/>
    </reaction>
</comment>